<accession>A0AA49JVC9</accession>
<dbReference type="PANTHER" id="PTHR30383">
    <property type="entry name" value="THIOESTERASE 1/PROTEASE 1/LYSOPHOSPHOLIPASE L1"/>
    <property type="match status" value="1"/>
</dbReference>
<dbReference type="InterPro" id="IPR013830">
    <property type="entry name" value="SGNH_hydro"/>
</dbReference>
<dbReference type="RefSeq" id="WP_367885545.1">
    <property type="nucleotide sequence ID" value="NZ_CP130612.1"/>
</dbReference>
<dbReference type="AlphaFoldDB" id="A0AA49K1M3"/>
<proteinExistence type="predicted"/>
<evidence type="ECO:0000313" key="5">
    <source>
        <dbReference type="Proteomes" id="UP001229955"/>
    </source>
</evidence>
<evidence type="ECO:0000313" key="3">
    <source>
        <dbReference type="EMBL" id="WKW12666.1"/>
    </source>
</evidence>
<protein>
    <submittedName>
        <fullName evidence="4">Arylesterase</fullName>
    </submittedName>
</protein>
<sequence length="239" mass="24881">MRVRAGMALVALGAAVAACGGSETKPAATAQVPVESTTATPTVATDGRVRVLFVGTSLTAGLGLDPEQAYPAVLQAIADSANYRIQVVNAGLSGETSAGALRRVDWLLRDTPPQVVVIETGANDGLRGLLPDTTQANLTGIITKVRAVNPEARILLAQMEAPPNLGPQYTRRFRDVFLAVAADQAVTLIPFFLDGVAGVPTMNQADGIHPTAEGAQLAARNMWRTLAPVLREVPGVLAQ</sequence>
<organism evidence="4 5">
    <name type="scientific">Pseudogemmatithrix spongiicola</name>
    <dbReference type="NCBI Taxonomy" id="3062599"/>
    <lineage>
        <taxon>Bacteria</taxon>
        <taxon>Pseudomonadati</taxon>
        <taxon>Gemmatimonadota</taxon>
        <taxon>Gemmatimonadia</taxon>
        <taxon>Gemmatimonadales</taxon>
        <taxon>Gemmatimonadaceae</taxon>
        <taxon>Pseudogemmatithrix</taxon>
    </lineage>
</organism>
<keyword evidence="5" id="KW-1185">Reference proteome</keyword>
<dbReference type="Proteomes" id="UP001229955">
    <property type="component" value="Chromosome"/>
</dbReference>
<gene>
    <name evidence="3" type="ORF">Strain138_001972</name>
    <name evidence="4" type="ORF">Strain318_001971</name>
</gene>
<evidence type="ECO:0000259" key="2">
    <source>
        <dbReference type="Pfam" id="PF13472"/>
    </source>
</evidence>
<reference evidence="4" key="1">
    <citation type="submission" date="2023-07" db="EMBL/GenBank/DDBJ databases">
        <authorList>
            <person name="Haufschild T."/>
            <person name="Kallscheuer N."/>
            <person name="Hammer J."/>
            <person name="Kohn T."/>
            <person name="Kabuu M."/>
            <person name="Jogler M."/>
            <person name="Wohfarth N."/>
            <person name="Heuer A."/>
            <person name="Rohde M."/>
            <person name="van Teeseling M.C.F."/>
            <person name="Jogler C."/>
        </authorList>
    </citation>
    <scope>NUCLEOTIDE SEQUENCE</scope>
    <source>
        <strain evidence="3">Strain 138</strain>
        <strain evidence="4">Strain 318</strain>
    </source>
</reference>
<keyword evidence="1" id="KW-0732">Signal</keyword>
<feature type="chain" id="PRO_5041215622" evidence="1">
    <location>
        <begin position="18"/>
        <end position="239"/>
    </location>
</feature>
<evidence type="ECO:0000313" key="4">
    <source>
        <dbReference type="EMBL" id="WKW15573.1"/>
    </source>
</evidence>
<dbReference type="Gene3D" id="3.40.50.1110">
    <property type="entry name" value="SGNH hydrolase"/>
    <property type="match status" value="1"/>
</dbReference>
<dbReference type="KEGG" id="pspc:Strain318_001971"/>
<dbReference type="EMBL" id="CP130612">
    <property type="protein sequence ID" value="WKW12666.1"/>
    <property type="molecule type" value="Genomic_DNA"/>
</dbReference>
<dbReference type="InterPro" id="IPR036514">
    <property type="entry name" value="SGNH_hydro_sf"/>
</dbReference>
<dbReference type="Pfam" id="PF13472">
    <property type="entry name" value="Lipase_GDSL_2"/>
    <property type="match status" value="1"/>
</dbReference>
<feature type="domain" description="SGNH hydrolase-type esterase" evidence="2">
    <location>
        <begin position="53"/>
        <end position="217"/>
    </location>
</feature>
<accession>A0AA49K1M3</accession>
<feature type="signal peptide" evidence="1">
    <location>
        <begin position="1"/>
        <end position="17"/>
    </location>
</feature>
<dbReference type="InterPro" id="IPR051532">
    <property type="entry name" value="Ester_Hydrolysis_Enzymes"/>
</dbReference>
<dbReference type="SUPFAM" id="SSF52266">
    <property type="entry name" value="SGNH hydrolase"/>
    <property type="match status" value="1"/>
</dbReference>
<name>A0AA49K1M3_9BACT</name>
<dbReference type="EMBL" id="CP130613">
    <property type="protein sequence ID" value="WKW15573.1"/>
    <property type="molecule type" value="Genomic_DNA"/>
</dbReference>
<dbReference type="PROSITE" id="PS51257">
    <property type="entry name" value="PROKAR_LIPOPROTEIN"/>
    <property type="match status" value="1"/>
</dbReference>
<evidence type="ECO:0000256" key="1">
    <source>
        <dbReference type="SAM" id="SignalP"/>
    </source>
</evidence>
<dbReference type="PANTHER" id="PTHR30383:SF24">
    <property type="entry name" value="THIOESTERASE 1_PROTEASE 1_LYSOPHOSPHOLIPASE L1"/>
    <property type="match status" value="1"/>
</dbReference>
<dbReference type="CDD" id="cd01822">
    <property type="entry name" value="Lysophospholipase_L1_like"/>
    <property type="match status" value="1"/>
</dbReference>
<dbReference type="GO" id="GO:0004622">
    <property type="term" value="F:phosphatidylcholine lysophospholipase activity"/>
    <property type="evidence" value="ECO:0007669"/>
    <property type="project" value="TreeGrafter"/>
</dbReference>